<organism evidence="1 2">
    <name type="scientific">Babesia caballi</name>
    <dbReference type="NCBI Taxonomy" id="5871"/>
    <lineage>
        <taxon>Eukaryota</taxon>
        <taxon>Sar</taxon>
        <taxon>Alveolata</taxon>
        <taxon>Apicomplexa</taxon>
        <taxon>Aconoidasida</taxon>
        <taxon>Piroplasmida</taxon>
        <taxon>Babesiidae</taxon>
        <taxon>Babesia</taxon>
    </lineage>
</organism>
<accession>A0AAV4LZK2</accession>
<reference evidence="1 2" key="1">
    <citation type="submission" date="2021-06" db="EMBL/GenBank/DDBJ databases">
        <title>Genome sequence of Babesia caballi.</title>
        <authorList>
            <person name="Yamagishi J."/>
            <person name="Kidaka T."/>
            <person name="Ochi A."/>
        </authorList>
    </citation>
    <scope>NUCLEOTIDE SEQUENCE [LARGE SCALE GENOMIC DNA]</scope>
    <source>
        <strain evidence="1">USDA-D6B2</strain>
    </source>
</reference>
<gene>
    <name evidence="1" type="ORF">BcabD6B2_44870</name>
</gene>
<sequence length="258" mass="28475">MSASVLLQAPRAGVLKNRDKGAEGVGFRLFGGGNHAPHEERHDLVAPLLGEGELGQQAAHEANGLPGAQRKKHLRLLHRRQFDATIPRDLQQLASQIELALQHAEAQKRSHEGGRKRRIRDVELVGTESSEFVPRNLVAGHAAAQQLSHAVREVAPNLQRNAAKRGHGVMGDQGIDRRQVRQRCLGARHRLFLVGEGSRVGRERLRQRVQAHHALAVSQLAHRVQAAHARARAHVKAIERGRRLSRGFSIVQALGQRV</sequence>
<dbReference type="AlphaFoldDB" id="A0AAV4LZK2"/>
<evidence type="ECO:0000313" key="1">
    <source>
        <dbReference type="EMBL" id="GIX65052.1"/>
    </source>
</evidence>
<evidence type="ECO:0000313" key="2">
    <source>
        <dbReference type="Proteomes" id="UP001497744"/>
    </source>
</evidence>
<name>A0AAV4LZK2_BABCB</name>
<dbReference type="Proteomes" id="UP001497744">
    <property type="component" value="Unassembled WGS sequence"/>
</dbReference>
<proteinExistence type="predicted"/>
<keyword evidence="2" id="KW-1185">Reference proteome</keyword>
<dbReference type="GeneID" id="94196533"/>
<dbReference type="GO" id="GO:0016787">
    <property type="term" value="F:hydrolase activity"/>
    <property type="evidence" value="ECO:0007669"/>
    <property type="project" value="UniProtKB-KW"/>
</dbReference>
<comment type="caution">
    <text evidence="1">The sequence shown here is derived from an EMBL/GenBank/DDBJ whole genome shotgun (WGS) entry which is preliminary data.</text>
</comment>
<keyword evidence="1" id="KW-0378">Hydrolase</keyword>
<dbReference type="EMBL" id="BPLF01000004">
    <property type="protein sequence ID" value="GIX65052.1"/>
    <property type="molecule type" value="Genomic_DNA"/>
</dbReference>
<dbReference type="RefSeq" id="XP_067717121.1">
    <property type="nucleotide sequence ID" value="XM_067861020.1"/>
</dbReference>
<protein>
    <submittedName>
        <fullName evidence="1">Alpha/beta fold hydrolase</fullName>
    </submittedName>
</protein>